<organism evidence="3 4">
    <name type="scientific">Euplotes crassus</name>
    <dbReference type="NCBI Taxonomy" id="5936"/>
    <lineage>
        <taxon>Eukaryota</taxon>
        <taxon>Sar</taxon>
        <taxon>Alveolata</taxon>
        <taxon>Ciliophora</taxon>
        <taxon>Intramacronucleata</taxon>
        <taxon>Spirotrichea</taxon>
        <taxon>Hypotrichia</taxon>
        <taxon>Euplotida</taxon>
        <taxon>Euplotidae</taxon>
        <taxon>Moneuplotes</taxon>
    </lineage>
</organism>
<dbReference type="InterPro" id="IPR029058">
    <property type="entry name" value="AB_hydrolase_fold"/>
</dbReference>
<dbReference type="AlphaFoldDB" id="A0AAD1XRA8"/>
<evidence type="ECO:0000259" key="2">
    <source>
        <dbReference type="Pfam" id="PF03959"/>
    </source>
</evidence>
<keyword evidence="1" id="KW-0378">Hydrolase</keyword>
<dbReference type="Pfam" id="PF03959">
    <property type="entry name" value="FSH1"/>
    <property type="match status" value="1"/>
</dbReference>
<gene>
    <name evidence="3" type="ORF">ECRASSUSDP1_LOCUS18906</name>
</gene>
<evidence type="ECO:0000313" key="3">
    <source>
        <dbReference type="EMBL" id="CAI2377520.1"/>
    </source>
</evidence>
<dbReference type="InterPro" id="IPR050593">
    <property type="entry name" value="LovG"/>
</dbReference>
<protein>
    <recommendedName>
        <fullName evidence="2">Serine hydrolase domain-containing protein</fullName>
    </recommendedName>
</protein>
<dbReference type="EMBL" id="CAMPGE010019168">
    <property type="protein sequence ID" value="CAI2377520.1"/>
    <property type="molecule type" value="Genomic_DNA"/>
</dbReference>
<evidence type="ECO:0000256" key="1">
    <source>
        <dbReference type="ARBA" id="ARBA00022801"/>
    </source>
</evidence>
<comment type="caution">
    <text evidence="3">The sequence shown here is derived from an EMBL/GenBank/DDBJ whole genome shotgun (WGS) entry which is preliminary data.</text>
</comment>
<dbReference type="PANTHER" id="PTHR48070">
    <property type="entry name" value="ESTERASE OVCA2"/>
    <property type="match status" value="1"/>
</dbReference>
<dbReference type="GO" id="GO:0016787">
    <property type="term" value="F:hydrolase activity"/>
    <property type="evidence" value="ECO:0007669"/>
    <property type="project" value="UniProtKB-KW"/>
</dbReference>
<feature type="domain" description="Serine hydrolase" evidence="2">
    <location>
        <begin position="4"/>
        <end position="195"/>
    </location>
</feature>
<dbReference type="GO" id="GO:0005737">
    <property type="term" value="C:cytoplasm"/>
    <property type="evidence" value="ECO:0007669"/>
    <property type="project" value="TreeGrafter"/>
</dbReference>
<dbReference type="Gene3D" id="3.40.50.1820">
    <property type="entry name" value="alpha/beta hydrolase"/>
    <property type="match status" value="1"/>
</dbReference>
<accession>A0AAD1XRA8</accession>
<name>A0AAD1XRA8_EUPCR</name>
<dbReference type="Proteomes" id="UP001295684">
    <property type="component" value="Unassembled WGS sequence"/>
</dbReference>
<proteinExistence type="predicted"/>
<dbReference type="InterPro" id="IPR005645">
    <property type="entry name" value="FSH-like_dom"/>
</dbReference>
<keyword evidence="4" id="KW-1185">Reference proteome</keyword>
<evidence type="ECO:0000313" key="4">
    <source>
        <dbReference type="Proteomes" id="UP001295684"/>
    </source>
</evidence>
<sequence>MEANKKLKILCLHGYFNNKEILKKHVEYYQFIFIDYVEFHYLNGPIKLDSSLANPMLLKMFNPPFYCWTTTEKMDTAEEEDEIRSSYKYLYDYIEENGPFDGCISFSQGTYFSKLINNTNWTDLPSLTHPFRFQILATPKYPPNFFLKDLSLQAPSLPTLYIFDPSDPFSPTFPISHSTNPYSTTIHHKGHSLPKFTVKYFKIFFNFLNSQYKSRFQNGKLGEGLSDFCVEFWSDCGVGEMVLDFEVTEEFWRNLERCRGMISKV</sequence>
<dbReference type="PANTHER" id="PTHR48070:SF4">
    <property type="entry name" value="ESTERASE ALNB"/>
    <property type="match status" value="1"/>
</dbReference>
<dbReference type="GO" id="GO:0019748">
    <property type="term" value="P:secondary metabolic process"/>
    <property type="evidence" value="ECO:0007669"/>
    <property type="project" value="TreeGrafter"/>
</dbReference>
<reference evidence="3" key="1">
    <citation type="submission" date="2023-07" db="EMBL/GenBank/DDBJ databases">
        <authorList>
            <consortium name="AG Swart"/>
            <person name="Singh M."/>
            <person name="Singh A."/>
            <person name="Seah K."/>
            <person name="Emmerich C."/>
        </authorList>
    </citation>
    <scope>NUCLEOTIDE SEQUENCE</scope>
    <source>
        <strain evidence="3">DP1</strain>
    </source>
</reference>
<dbReference type="GO" id="GO:0005634">
    <property type="term" value="C:nucleus"/>
    <property type="evidence" value="ECO:0007669"/>
    <property type="project" value="TreeGrafter"/>
</dbReference>